<dbReference type="NCBIfam" id="NF037970">
    <property type="entry name" value="vanZ_1"/>
    <property type="match status" value="1"/>
</dbReference>
<gene>
    <name evidence="3" type="ORF">COY67_02825</name>
</gene>
<keyword evidence="1" id="KW-0812">Transmembrane</keyword>
<feature type="transmembrane region" description="Helical" evidence="1">
    <location>
        <begin position="92"/>
        <end position="110"/>
    </location>
</feature>
<evidence type="ECO:0000259" key="2">
    <source>
        <dbReference type="Pfam" id="PF04892"/>
    </source>
</evidence>
<dbReference type="EMBL" id="PFMC01000070">
    <property type="protein sequence ID" value="PIY94245.1"/>
    <property type="molecule type" value="Genomic_DNA"/>
</dbReference>
<name>A0A2M7RBW0_9BACT</name>
<feature type="transmembrane region" description="Helical" evidence="1">
    <location>
        <begin position="130"/>
        <end position="148"/>
    </location>
</feature>
<keyword evidence="1" id="KW-1133">Transmembrane helix</keyword>
<evidence type="ECO:0000256" key="1">
    <source>
        <dbReference type="SAM" id="Phobius"/>
    </source>
</evidence>
<dbReference type="Pfam" id="PF04892">
    <property type="entry name" value="VanZ"/>
    <property type="match status" value="1"/>
</dbReference>
<sequence>MVIWLSLFKLIYYSSNMKHKLIHFIKYGAFTILWMAFIFFLSAQSRLDIGLEDLWDIIFKKAAHIFVYTILALLITKLLYGYRHWSQQGGRVNSLLIIILAFLVGFVFALSDEYHQALVPGRDGNMMDVYMDSLGLFMGVVWGYRLHLDKLRHGLKVLFSK</sequence>
<comment type="caution">
    <text evidence="3">The sequence shown here is derived from an EMBL/GenBank/DDBJ whole genome shotgun (WGS) entry which is preliminary data.</text>
</comment>
<dbReference type="InterPro" id="IPR006976">
    <property type="entry name" value="VanZ-like"/>
</dbReference>
<dbReference type="Proteomes" id="UP000228689">
    <property type="component" value="Unassembled WGS sequence"/>
</dbReference>
<protein>
    <recommendedName>
        <fullName evidence="2">VanZ-like domain-containing protein</fullName>
    </recommendedName>
</protein>
<accession>A0A2M7RBW0</accession>
<feature type="transmembrane region" description="Helical" evidence="1">
    <location>
        <begin position="21"/>
        <end position="42"/>
    </location>
</feature>
<organism evidence="3 4">
    <name type="scientific">Candidatus Komeilibacteria bacterium CG_4_10_14_0_8_um_filter_37_78</name>
    <dbReference type="NCBI Taxonomy" id="1974471"/>
    <lineage>
        <taxon>Bacteria</taxon>
        <taxon>Candidatus Komeiliibacteriota</taxon>
    </lineage>
</organism>
<keyword evidence="1" id="KW-0472">Membrane</keyword>
<feature type="domain" description="VanZ-like" evidence="2">
    <location>
        <begin position="30"/>
        <end position="141"/>
    </location>
</feature>
<proteinExistence type="predicted"/>
<evidence type="ECO:0000313" key="3">
    <source>
        <dbReference type="EMBL" id="PIY94245.1"/>
    </source>
</evidence>
<evidence type="ECO:0000313" key="4">
    <source>
        <dbReference type="Proteomes" id="UP000228689"/>
    </source>
</evidence>
<feature type="transmembrane region" description="Helical" evidence="1">
    <location>
        <begin position="62"/>
        <end position="80"/>
    </location>
</feature>
<dbReference type="AlphaFoldDB" id="A0A2M7RBW0"/>
<reference evidence="4" key="1">
    <citation type="submission" date="2017-09" db="EMBL/GenBank/DDBJ databases">
        <title>Depth-based differentiation of microbial function through sediment-hosted aquifers and enrichment of novel symbionts in the deep terrestrial subsurface.</title>
        <authorList>
            <person name="Probst A.J."/>
            <person name="Ladd B."/>
            <person name="Jarett J.K."/>
            <person name="Geller-Mcgrath D.E."/>
            <person name="Sieber C.M.K."/>
            <person name="Emerson J.B."/>
            <person name="Anantharaman K."/>
            <person name="Thomas B.C."/>
            <person name="Malmstrom R."/>
            <person name="Stieglmeier M."/>
            <person name="Klingl A."/>
            <person name="Woyke T."/>
            <person name="Ryan C.M."/>
            <person name="Banfield J.F."/>
        </authorList>
    </citation>
    <scope>NUCLEOTIDE SEQUENCE [LARGE SCALE GENOMIC DNA]</scope>
</reference>